<dbReference type="EC" id="4.3.3.7" evidence="1"/>
<reference evidence="1" key="1">
    <citation type="submission" date="2024-12" db="EMBL/GenBank/DDBJ databases">
        <authorList>
            <person name="Wu N."/>
        </authorList>
    </citation>
    <scope>NUCLEOTIDE SEQUENCE</scope>
    <source>
        <strain evidence="1">P15</strain>
    </source>
</reference>
<keyword evidence="2" id="KW-1185">Reference proteome</keyword>
<evidence type="ECO:0000313" key="2">
    <source>
        <dbReference type="Proteomes" id="UP001631969"/>
    </source>
</evidence>
<evidence type="ECO:0000313" key="1">
    <source>
        <dbReference type="EMBL" id="MFM9327052.1"/>
    </source>
</evidence>
<keyword evidence="1" id="KW-0456">Lyase</keyword>
<comment type="caution">
    <text evidence="1">The sequence shown here is derived from an EMBL/GenBank/DDBJ whole genome shotgun (WGS) entry which is preliminary data.</text>
</comment>
<sequence length="296" mass="32337">MTDFGRLVTAMVTPFDERLEVNWEQLPALVDYLIDVQKSESLVVCGTTGESPTLTDEERKRMVESVVRLAKGRAKVIAGASNNDTLHSVQLTLEAEAAGADGVLIVAPYYNRPSQAGIYEHYKAIAKATKLPIMMYNIPSRCGIDVEVDTTIRLANEFENIVASKEAHGDLDHITSLVAKAPSHLKIYCGDDSLTLPYLSVGAHGVVSVASHVVGSQIRSMVNAYAEGDPVKARRLHHELFPLFRGMFFCPNRVPNPAPVKHALNLKGIQVGGLRLPMLAVNEAEGQFIEELLSHL</sequence>
<proteinExistence type="predicted"/>
<dbReference type="EMBL" id="JBJURJ010000001">
    <property type="protein sequence ID" value="MFM9327052.1"/>
    <property type="molecule type" value="Genomic_DNA"/>
</dbReference>
<accession>A0ACC7NRZ1</accession>
<gene>
    <name evidence="1" type="primary">dapA</name>
    <name evidence="1" type="ORF">ACI1P1_01950</name>
</gene>
<dbReference type="Proteomes" id="UP001631969">
    <property type="component" value="Unassembled WGS sequence"/>
</dbReference>
<organism evidence="1 2">
    <name type="scientific">Paenibacillus mesotrionivorans</name>
    <dbReference type="NCBI Taxonomy" id="3160968"/>
    <lineage>
        <taxon>Bacteria</taxon>
        <taxon>Bacillati</taxon>
        <taxon>Bacillota</taxon>
        <taxon>Bacilli</taxon>
        <taxon>Bacillales</taxon>
        <taxon>Paenibacillaceae</taxon>
        <taxon>Paenibacillus</taxon>
    </lineage>
</organism>
<protein>
    <submittedName>
        <fullName evidence="1">4-hydroxy-tetrahydrodipicolinate synthase</fullName>
        <ecNumber evidence="1">4.3.3.7</ecNumber>
    </submittedName>
</protein>
<name>A0ACC7NRZ1_9BACL</name>